<comment type="caution">
    <text evidence="1">The sequence shown here is derived from an EMBL/GenBank/DDBJ whole genome shotgun (WGS) entry which is preliminary data.</text>
</comment>
<evidence type="ECO:0000313" key="2">
    <source>
        <dbReference type="Proteomes" id="UP001303046"/>
    </source>
</evidence>
<sequence>MQGKISETTPVFRTYDPLLAIRIRIERLLRELQHHQLSIVSRIENTQRRLISHTTNTLPILDCLSND</sequence>
<organism evidence="1 2">
    <name type="scientific">Necator americanus</name>
    <name type="common">Human hookworm</name>
    <dbReference type="NCBI Taxonomy" id="51031"/>
    <lineage>
        <taxon>Eukaryota</taxon>
        <taxon>Metazoa</taxon>
        <taxon>Ecdysozoa</taxon>
        <taxon>Nematoda</taxon>
        <taxon>Chromadorea</taxon>
        <taxon>Rhabditida</taxon>
        <taxon>Rhabditina</taxon>
        <taxon>Rhabditomorpha</taxon>
        <taxon>Strongyloidea</taxon>
        <taxon>Ancylostomatidae</taxon>
        <taxon>Bunostominae</taxon>
        <taxon>Necator</taxon>
    </lineage>
</organism>
<name>A0ABR1BXH9_NECAM</name>
<gene>
    <name evidence="1" type="primary">Necator_chrI.g3612</name>
    <name evidence="1" type="ORF">RB195_007483</name>
</gene>
<proteinExistence type="predicted"/>
<protein>
    <submittedName>
        <fullName evidence="1">Uncharacterized protein</fullName>
    </submittedName>
</protein>
<dbReference type="Proteomes" id="UP001303046">
    <property type="component" value="Unassembled WGS sequence"/>
</dbReference>
<dbReference type="EMBL" id="JAVFWL010000001">
    <property type="protein sequence ID" value="KAK6731042.1"/>
    <property type="molecule type" value="Genomic_DNA"/>
</dbReference>
<accession>A0ABR1BXH9</accession>
<evidence type="ECO:0000313" key="1">
    <source>
        <dbReference type="EMBL" id="KAK6731042.1"/>
    </source>
</evidence>
<keyword evidence="2" id="KW-1185">Reference proteome</keyword>
<reference evidence="1 2" key="1">
    <citation type="submission" date="2023-08" db="EMBL/GenBank/DDBJ databases">
        <title>A Necator americanus chromosomal reference genome.</title>
        <authorList>
            <person name="Ilik V."/>
            <person name="Petrzelkova K.J."/>
            <person name="Pardy F."/>
            <person name="Fuh T."/>
            <person name="Niatou-Singa F.S."/>
            <person name="Gouil Q."/>
            <person name="Baker L."/>
            <person name="Ritchie M.E."/>
            <person name="Jex A.R."/>
            <person name="Gazzola D."/>
            <person name="Li H."/>
            <person name="Toshio Fujiwara R."/>
            <person name="Zhan B."/>
            <person name="Aroian R.V."/>
            <person name="Pafco B."/>
            <person name="Schwarz E.M."/>
        </authorList>
    </citation>
    <scope>NUCLEOTIDE SEQUENCE [LARGE SCALE GENOMIC DNA]</scope>
    <source>
        <strain evidence="1 2">Aroian</strain>
        <tissue evidence="1">Whole animal</tissue>
    </source>
</reference>